<dbReference type="Gene3D" id="1.50.40.10">
    <property type="entry name" value="Mitochondrial carrier domain"/>
    <property type="match status" value="2"/>
</dbReference>
<protein>
    <submittedName>
        <fullName evidence="11">Mitochondrial carrier</fullName>
    </submittedName>
</protein>
<evidence type="ECO:0000313" key="12">
    <source>
        <dbReference type="Proteomes" id="UP000245884"/>
    </source>
</evidence>
<dbReference type="GO" id="GO:0016020">
    <property type="term" value="C:membrane"/>
    <property type="evidence" value="ECO:0007669"/>
    <property type="project" value="UniProtKB-SubCell"/>
</dbReference>
<evidence type="ECO:0000256" key="9">
    <source>
        <dbReference type="RuleBase" id="RU000488"/>
    </source>
</evidence>
<keyword evidence="4 8" id="KW-0812">Transmembrane</keyword>
<feature type="region of interest" description="Disordered" evidence="10">
    <location>
        <begin position="127"/>
        <end position="155"/>
    </location>
</feature>
<dbReference type="InterPro" id="IPR018108">
    <property type="entry name" value="MCP_transmembrane"/>
</dbReference>
<sequence length="374" mass="39257">MDTVVAGALAALAVDALIYPLDTIKTRLQAPDVSKRFPTRRLLFTGLYQGVGTVVVATLPAAGVFFTSYEGAKSGLAPYLSGSVLHMTSSSLAELASCAVLTPAEIIKQRAQVASKGAAAAAASASSYEGGGKPLRDTAREVTKGQPAGLSDAAKRVGDRALNETAVGRTAKAASQEAAATSAGSQNLVKTFTRGYLALAGRNLPFTAVQFPLYEKFRAVLSERWNVKTLSDTETGEVLQKGKETLDGNESRSSRAASSRPKTRREDIIKPGLVASCSAAAAGSISAALSTPIDNAKTRIMIASPSSPDPCVQGGTLNTMATIFRNEGWRALWRGGLLRSSWTALGAGIYLGSYESGRLWWKTRGTFEGEAMQQ</sequence>
<evidence type="ECO:0000256" key="4">
    <source>
        <dbReference type="ARBA" id="ARBA00022692"/>
    </source>
</evidence>
<gene>
    <name evidence="11" type="ORF">BDZ90DRAFT_138505</name>
</gene>
<evidence type="ECO:0000256" key="1">
    <source>
        <dbReference type="ARBA" id="ARBA00004141"/>
    </source>
</evidence>
<dbReference type="OrthoDB" id="415315at2759"/>
<evidence type="ECO:0000256" key="10">
    <source>
        <dbReference type="SAM" id="MobiDB-lite"/>
    </source>
</evidence>
<dbReference type="RefSeq" id="XP_025363684.1">
    <property type="nucleotide sequence ID" value="XM_025503442.1"/>
</dbReference>
<keyword evidence="12" id="KW-1185">Reference proteome</keyword>
<evidence type="ECO:0000256" key="5">
    <source>
        <dbReference type="ARBA" id="ARBA00022737"/>
    </source>
</evidence>
<comment type="similarity">
    <text evidence="2 9">Belongs to the mitochondrial carrier (TC 2.A.29) family.</text>
</comment>
<feature type="compositionally biased region" description="Basic and acidic residues" evidence="10">
    <location>
        <begin position="240"/>
        <end position="253"/>
    </location>
</feature>
<feature type="region of interest" description="Disordered" evidence="10">
    <location>
        <begin position="236"/>
        <end position="265"/>
    </location>
</feature>
<dbReference type="InterPro" id="IPR023395">
    <property type="entry name" value="MCP_dom_sf"/>
</dbReference>
<keyword evidence="5" id="KW-0677">Repeat</keyword>
<keyword evidence="6" id="KW-1133">Transmembrane helix</keyword>
<feature type="repeat" description="Solcar" evidence="8">
    <location>
        <begin position="1"/>
        <end position="75"/>
    </location>
</feature>
<proteinExistence type="inferred from homology"/>
<organism evidence="11 12">
    <name type="scientific">Jaminaea rosea</name>
    <dbReference type="NCBI Taxonomy" id="1569628"/>
    <lineage>
        <taxon>Eukaryota</taxon>
        <taxon>Fungi</taxon>
        <taxon>Dikarya</taxon>
        <taxon>Basidiomycota</taxon>
        <taxon>Ustilaginomycotina</taxon>
        <taxon>Exobasidiomycetes</taxon>
        <taxon>Microstromatales</taxon>
        <taxon>Microstromatales incertae sedis</taxon>
        <taxon>Jaminaea</taxon>
    </lineage>
</organism>
<dbReference type="Pfam" id="PF00153">
    <property type="entry name" value="Mito_carr"/>
    <property type="match status" value="2"/>
</dbReference>
<dbReference type="EMBL" id="KZ819664">
    <property type="protein sequence ID" value="PWN29072.1"/>
    <property type="molecule type" value="Genomic_DNA"/>
</dbReference>
<evidence type="ECO:0000256" key="8">
    <source>
        <dbReference type="PROSITE-ProRule" id="PRU00282"/>
    </source>
</evidence>
<evidence type="ECO:0000313" key="11">
    <source>
        <dbReference type="EMBL" id="PWN29072.1"/>
    </source>
</evidence>
<dbReference type="PANTHER" id="PTHR45667">
    <property type="entry name" value="S-ADENOSYLMETHIONINE MITOCHONDRIAL CARRIER PROTEIN"/>
    <property type="match status" value="1"/>
</dbReference>
<evidence type="ECO:0000256" key="2">
    <source>
        <dbReference type="ARBA" id="ARBA00006375"/>
    </source>
</evidence>
<dbReference type="SUPFAM" id="SSF103506">
    <property type="entry name" value="Mitochondrial carrier"/>
    <property type="match status" value="1"/>
</dbReference>
<accession>A0A316UV19</accession>
<keyword evidence="7 8" id="KW-0472">Membrane</keyword>
<dbReference type="AlphaFoldDB" id="A0A316UV19"/>
<keyword evidence="3 9" id="KW-0813">Transport</keyword>
<evidence type="ECO:0000256" key="7">
    <source>
        <dbReference type="ARBA" id="ARBA00023136"/>
    </source>
</evidence>
<dbReference type="Proteomes" id="UP000245884">
    <property type="component" value="Unassembled WGS sequence"/>
</dbReference>
<evidence type="ECO:0000256" key="6">
    <source>
        <dbReference type="ARBA" id="ARBA00022989"/>
    </source>
</evidence>
<feature type="compositionally biased region" description="Basic and acidic residues" evidence="10">
    <location>
        <begin position="134"/>
        <end position="143"/>
    </location>
</feature>
<comment type="subcellular location">
    <subcellularLocation>
        <location evidence="1">Membrane</location>
        <topology evidence="1">Multi-pass membrane protein</topology>
    </subcellularLocation>
</comment>
<dbReference type="GeneID" id="37025265"/>
<name>A0A316UV19_9BASI</name>
<reference evidence="11 12" key="1">
    <citation type="journal article" date="2018" name="Mol. Biol. Evol.">
        <title>Broad Genomic Sampling Reveals a Smut Pathogenic Ancestry of the Fungal Clade Ustilaginomycotina.</title>
        <authorList>
            <person name="Kijpornyongpan T."/>
            <person name="Mondo S.J."/>
            <person name="Barry K."/>
            <person name="Sandor L."/>
            <person name="Lee J."/>
            <person name="Lipzen A."/>
            <person name="Pangilinan J."/>
            <person name="LaButti K."/>
            <person name="Hainaut M."/>
            <person name="Henrissat B."/>
            <person name="Grigoriev I.V."/>
            <person name="Spatafora J.W."/>
            <person name="Aime M.C."/>
        </authorList>
    </citation>
    <scope>NUCLEOTIDE SEQUENCE [LARGE SCALE GENOMIC DNA]</scope>
    <source>
        <strain evidence="11 12">MCA 5214</strain>
    </source>
</reference>
<feature type="repeat" description="Solcar" evidence="8">
    <location>
        <begin position="270"/>
        <end position="360"/>
    </location>
</feature>
<dbReference type="PROSITE" id="PS50920">
    <property type="entry name" value="SOLCAR"/>
    <property type="match status" value="2"/>
</dbReference>
<evidence type="ECO:0000256" key="3">
    <source>
        <dbReference type="ARBA" id="ARBA00022448"/>
    </source>
</evidence>